<organism evidence="1 2">
    <name type="scientific">Fimbriiglobus ruber</name>
    <dbReference type="NCBI Taxonomy" id="1908690"/>
    <lineage>
        <taxon>Bacteria</taxon>
        <taxon>Pseudomonadati</taxon>
        <taxon>Planctomycetota</taxon>
        <taxon>Planctomycetia</taxon>
        <taxon>Gemmatales</taxon>
        <taxon>Gemmataceae</taxon>
        <taxon>Fimbriiglobus</taxon>
    </lineage>
</organism>
<proteinExistence type="predicted"/>
<dbReference type="EMBL" id="NIDE01000009">
    <property type="protein sequence ID" value="OWK39891.1"/>
    <property type="molecule type" value="Genomic_DNA"/>
</dbReference>
<keyword evidence="2" id="KW-1185">Reference proteome</keyword>
<reference evidence="2" key="1">
    <citation type="submission" date="2017-06" db="EMBL/GenBank/DDBJ databases">
        <title>Genome analysis of Fimbriiglobus ruber SP5, the first member of the order Planctomycetales with confirmed chitinolytic capability.</title>
        <authorList>
            <person name="Ravin N.V."/>
            <person name="Rakitin A.L."/>
            <person name="Ivanova A.A."/>
            <person name="Beletsky A.V."/>
            <person name="Kulichevskaya I.S."/>
            <person name="Mardanov A.V."/>
            <person name="Dedysh S.N."/>
        </authorList>
    </citation>
    <scope>NUCLEOTIDE SEQUENCE [LARGE SCALE GENOMIC DNA]</scope>
    <source>
        <strain evidence="2">SP5</strain>
    </source>
</reference>
<protein>
    <submittedName>
        <fullName evidence="1">Uncharacterized protein</fullName>
    </submittedName>
</protein>
<evidence type="ECO:0000313" key="1">
    <source>
        <dbReference type="EMBL" id="OWK39891.1"/>
    </source>
</evidence>
<accession>A0A225DEB8</accession>
<sequence length="41" mass="4208">MIEVFTAHAPAVGGSRGKCPAISPGERNVSPNLAFDGRIIA</sequence>
<gene>
    <name evidence="1" type="ORF">FRUB_05781</name>
</gene>
<comment type="caution">
    <text evidence="1">The sequence shown here is derived from an EMBL/GenBank/DDBJ whole genome shotgun (WGS) entry which is preliminary data.</text>
</comment>
<dbReference type="Proteomes" id="UP000214646">
    <property type="component" value="Unassembled WGS sequence"/>
</dbReference>
<name>A0A225DEB8_9BACT</name>
<evidence type="ECO:0000313" key="2">
    <source>
        <dbReference type="Proteomes" id="UP000214646"/>
    </source>
</evidence>
<dbReference type="AlphaFoldDB" id="A0A225DEB8"/>